<dbReference type="GO" id="GO:0008909">
    <property type="term" value="F:isochorismate synthase activity"/>
    <property type="evidence" value="ECO:0007669"/>
    <property type="project" value="UniProtKB-EC"/>
</dbReference>
<dbReference type="NCBIfam" id="TIGR00543">
    <property type="entry name" value="isochor_syn"/>
    <property type="match status" value="1"/>
</dbReference>
<evidence type="ECO:0000256" key="3">
    <source>
        <dbReference type="ARBA" id="ARBA00012824"/>
    </source>
</evidence>
<dbReference type="PANTHER" id="PTHR42839">
    <property type="entry name" value="ISOCHORISMATE SYNTHASE ENTC"/>
    <property type="match status" value="1"/>
</dbReference>
<dbReference type="RefSeq" id="WP_322521662.1">
    <property type="nucleotide sequence ID" value="NZ_CP140153.1"/>
</dbReference>
<dbReference type="Pfam" id="PF00425">
    <property type="entry name" value="Chorismate_bind"/>
    <property type="match status" value="1"/>
</dbReference>
<evidence type="ECO:0000313" key="7">
    <source>
        <dbReference type="EMBL" id="WQH16673.1"/>
    </source>
</evidence>
<organism evidence="7 8">
    <name type="scientific">Guyparkeria halophila</name>
    <dbReference type="NCBI Taxonomy" id="47960"/>
    <lineage>
        <taxon>Bacteria</taxon>
        <taxon>Pseudomonadati</taxon>
        <taxon>Pseudomonadota</taxon>
        <taxon>Gammaproteobacteria</taxon>
        <taxon>Chromatiales</taxon>
        <taxon>Thioalkalibacteraceae</taxon>
        <taxon>Guyparkeria</taxon>
    </lineage>
</organism>
<dbReference type="EMBL" id="CP140153">
    <property type="protein sequence ID" value="WQH16673.1"/>
    <property type="molecule type" value="Genomic_DNA"/>
</dbReference>
<evidence type="ECO:0000256" key="2">
    <source>
        <dbReference type="ARBA" id="ARBA00005297"/>
    </source>
</evidence>
<gene>
    <name evidence="7" type="ORF">SR882_01880</name>
</gene>
<reference evidence="7 8" key="1">
    <citation type="submission" date="2023-11" db="EMBL/GenBank/DDBJ databases">
        <title>MicrobeMod: A computational toolkit for identifying prokaryotic methylation and restriction-modification with nanopore sequencing.</title>
        <authorList>
            <person name="Crits-Christoph A."/>
            <person name="Kang S.C."/>
            <person name="Lee H."/>
            <person name="Ostrov N."/>
        </authorList>
    </citation>
    <scope>NUCLEOTIDE SEQUENCE [LARGE SCALE GENOMIC DNA]</scope>
    <source>
        <strain evidence="7 8">ATCC 49870</strain>
    </source>
</reference>
<comment type="catalytic activity">
    <reaction evidence="1">
        <text>chorismate = isochorismate</text>
        <dbReference type="Rhea" id="RHEA:18985"/>
        <dbReference type="ChEBI" id="CHEBI:29748"/>
        <dbReference type="ChEBI" id="CHEBI:29780"/>
        <dbReference type="EC" id="5.4.4.2"/>
    </reaction>
</comment>
<accession>A0ABZ0YXA2</accession>
<evidence type="ECO:0000313" key="8">
    <source>
        <dbReference type="Proteomes" id="UP001327459"/>
    </source>
</evidence>
<dbReference type="Proteomes" id="UP001327459">
    <property type="component" value="Chromosome"/>
</dbReference>
<dbReference type="EC" id="5.4.4.2" evidence="3"/>
<dbReference type="Gene3D" id="3.60.120.10">
    <property type="entry name" value="Anthranilate synthase"/>
    <property type="match status" value="1"/>
</dbReference>
<evidence type="ECO:0000256" key="5">
    <source>
        <dbReference type="ARBA" id="ARBA00041564"/>
    </source>
</evidence>
<dbReference type="InterPro" id="IPR004561">
    <property type="entry name" value="IsoChor_synthase"/>
</dbReference>
<name>A0ABZ0YXA2_9GAMM</name>
<dbReference type="PANTHER" id="PTHR42839:SF2">
    <property type="entry name" value="ISOCHORISMATE SYNTHASE ENTC"/>
    <property type="match status" value="1"/>
</dbReference>
<dbReference type="InterPro" id="IPR005801">
    <property type="entry name" value="ADC_synthase"/>
</dbReference>
<sequence>MQTLEQITGQQRDSGCLETASFEFSSSRMTLLANGVRRVLAEPGCCPRQLPRSVLAMLAERSRMTEAGSIVVGAIPFDDRSVCQLYVPASYRFVRRELPRDGIVPAASVIASMREVTDERQYKSAVSEALSLMSSTELRKVVLSRSIDIEADAALDVRAMVDALRDRNPQAYVFAVPTIGGGTLLGASPELLLRKKDDVVVSNPLAGSRPRPANAADEAAVIDELMASDKDRREHALVVEAVAAGLSPFCRTLDVPEAPEVIRTSSMLHLSTRIEGRLADPEVSSLEMALALHPTPAVCGTPCDLARSAISRLEGYCRDQYCGVVGWMDARGDGEWAVSIRCGLLKQNGMRLYAGAGIVDGSEPDSEWDETTAKLNTMLDVFGLRPANDAS</sequence>
<protein>
    <recommendedName>
        <fullName evidence="3">isochorismate synthase</fullName>
        <ecNumber evidence="3">5.4.4.2</ecNumber>
    </recommendedName>
    <alternativeName>
        <fullName evidence="5">Isochorismate mutase</fullName>
    </alternativeName>
</protein>
<proteinExistence type="inferred from homology"/>
<dbReference type="InterPro" id="IPR015890">
    <property type="entry name" value="Chorismate_C"/>
</dbReference>
<evidence type="ECO:0000256" key="4">
    <source>
        <dbReference type="ARBA" id="ARBA00023235"/>
    </source>
</evidence>
<dbReference type="PROSITE" id="PS50890">
    <property type="entry name" value="PUA"/>
    <property type="match status" value="1"/>
</dbReference>
<evidence type="ECO:0000256" key="1">
    <source>
        <dbReference type="ARBA" id="ARBA00000799"/>
    </source>
</evidence>
<keyword evidence="8" id="KW-1185">Reference proteome</keyword>
<dbReference type="SUPFAM" id="SSF56322">
    <property type="entry name" value="ADC synthase"/>
    <property type="match status" value="1"/>
</dbReference>
<feature type="domain" description="Chorismate-utilising enzyme C-terminal" evidence="6">
    <location>
        <begin position="119"/>
        <end position="374"/>
    </location>
</feature>
<evidence type="ECO:0000259" key="6">
    <source>
        <dbReference type="Pfam" id="PF00425"/>
    </source>
</evidence>
<comment type="similarity">
    <text evidence="2">Belongs to the isochorismate synthase family.</text>
</comment>
<keyword evidence="4 7" id="KW-0413">Isomerase</keyword>